<evidence type="ECO:0000256" key="1">
    <source>
        <dbReference type="PROSITE-ProRule" id="PRU00259"/>
    </source>
</evidence>
<keyword evidence="4" id="KW-1185">Reference proteome</keyword>
<accession>A0A843WQ39</accession>
<protein>
    <submittedName>
        <fullName evidence="3">Uncharacterized protein</fullName>
    </submittedName>
</protein>
<dbReference type="PANTHER" id="PTHR46710:SF1">
    <property type="entry name" value="ARM REPEAT PROTEIN INTERACTING WITH ABF2"/>
    <property type="match status" value="1"/>
</dbReference>
<dbReference type="Pfam" id="PF00514">
    <property type="entry name" value="Arm"/>
    <property type="match status" value="1"/>
</dbReference>
<evidence type="ECO:0000313" key="4">
    <source>
        <dbReference type="Proteomes" id="UP000652761"/>
    </source>
</evidence>
<dbReference type="SMART" id="SM00185">
    <property type="entry name" value="ARM"/>
    <property type="match status" value="2"/>
</dbReference>
<feature type="region of interest" description="Disordered" evidence="2">
    <location>
        <begin position="100"/>
        <end position="122"/>
    </location>
</feature>
<dbReference type="OrthoDB" id="7537227at2759"/>
<dbReference type="InterPro" id="IPR016024">
    <property type="entry name" value="ARM-type_fold"/>
</dbReference>
<dbReference type="PANTHER" id="PTHR46710">
    <property type="entry name" value="ARM REPEAT PROTEIN INTERACTING WITH ABF2"/>
    <property type="match status" value="1"/>
</dbReference>
<evidence type="ECO:0000313" key="3">
    <source>
        <dbReference type="EMBL" id="MQM13573.1"/>
    </source>
</evidence>
<dbReference type="PROSITE" id="PS50176">
    <property type="entry name" value="ARM_REPEAT"/>
    <property type="match status" value="1"/>
</dbReference>
<evidence type="ECO:0000256" key="2">
    <source>
        <dbReference type="SAM" id="MobiDB-lite"/>
    </source>
</evidence>
<dbReference type="InterPro" id="IPR000225">
    <property type="entry name" value="Armadillo"/>
</dbReference>
<dbReference type="Gene3D" id="1.25.10.10">
    <property type="entry name" value="Leucine-rich Repeat Variant"/>
    <property type="match status" value="1"/>
</dbReference>
<gene>
    <name evidence="3" type="ORF">Taro_046499</name>
</gene>
<comment type="caution">
    <text evidence="3">The sequence shown here is derived from an EMBL/GenBank/DDBJ whole genome shotgun (WGS) entry which is preliminary data.</text>
</comment>
<name>A0A843WQ39_COLES</name>
<dbReference type="AlphaFoldDB" id="A0A843WQ39"/>
<dbReference type="SUPFAM" id="SSF48371">
    <property type="entry name" value="ARM repeat"/>
    <property type="match status" value="1"/>
</dbReference>
<reference evidence="3" key="1">
    <citation type="submission" date="2017-07" db="EMBL/GenBank/DDBJ databases">
        <title>Taro Niue Genome Assembly and Annotation.</title>
        <authorList>
            <person name="Atibalentja N."/>
            <person name="Keating K."/>
            <person name="Fields C.J."/>
        </authorList>
    </citation>
    <scope>NUCLEOTIDE SEQUENCE</scope>
    <source>
        <strain evidence="3">Niue_2</strain>
        <tissue evidence="3">Leaf</tissue>
    </source>
</reference>
<dbReference type="InterPro" id="IPR011989">
    <property type="entry name" value="ARM-like"/>
</dbReference>
<dbReference type="EMBL" id="NMUH01005741">
    <property type="protein sequence ID" value="MQM13573.1"/>
    <property type="molecule type" value="Genomic_DNA"/>
</dbReference>
<organism evidence="3 4">
    <name type="scientific">Colocasia esculenta</name>
    <name type="common">Wild taro</name>
    <name type="synonym">Arum esculentum</name>
    <dbReference type="NCBI Taxonomy" id="4460"/>
    <lineage>
        <taxon>Eukaryota</taxon>
        <taxon>Viridiplantae</taxon>
        <taxon>Streptophyta</taxon>
        <taxon>Embryophyta</taxon>
        <taxon>Tracheophyta</taxon>
        <taxon>Spermatophyta</taxon>
        <taxon>Magnoliopsida</taxon>
        <taxon>Liliopsida</taxon>
        <taxon>Araceae</taxon>
        <taxon>Aroideae</taxon>
        <taxon>Colocasieae</taxon>
        <taxon>Colocasia</taxon>
    </lineage>
</organism>
<dbReference type="Proteomes" id="UP000652761">
    <property type="component" value="Unassembled WGS sequence"/>
</dbReference>
<sequence>MLTDCKMHIVQRGAVRPLIEMLQSSDVQLKEMSAFALGRLAQDTHNQAGITYSGPMTPLLKLLDSKNGSLQHNAAFALYGLADSSRSSFDDFNELMDEATPAEGSCGITRRQRDEGENWVDS</sequence>
<feature type="repeat" description="ARM" evidence="1">
    <location>
        <begin position="13"/>
        <end position="55"/>
    </location>
</feature>
<dbReference type="InterPro" id="IPR044282">
    <property type="entry name" value="ABAP1/ARIA"/>
</dbReference>
<proteinExistence type="predicted"/>